<keyword evidence="6 9" id="KW-0133">Cell shape</keyword>
<evidence type="ECO:0000256" key="5">
    <source>
        <dbReference type="ARBA" id="ARBA00022801"/>
    </source>
</evidence>
<keyword evidence="8 9" id="KW-0961">Cell wall biogenesis/degradation</keyword>
<accession>A0A9D0Z9T7</accession>
<comment type="similarity">
    <text evidence="2">Belongs to the YkuD family.</text>
</comment>
<dbReference type="InterPro" id="IPR005490">
    <property type="entry name" value="LD_TPept_cat_dom"/>
</dbReference>
<sequence>MRRGALFCTAMAFAVLLALTARAHARTPEQVIVVDVQRMSLTLYEDRQEIARYPVAAGTSETPSPLGVFHIVRRFRPESGGFGTCFLGLDVPWGEYGIHGTNRPASIGSLASHGCIRMYNRDAEALYARVRNGATVIIEGGPYGELGDGLRTLRPGDRCSHVRAIQRRLRALGWYAGEPDGIYGAATSEAVLRFRESAQLGREDVVDGPVYAALGLMLFE</sequence>
<keyword evidence="10" id="KW-0732">Signal</keyword>
<dbReference type="InterPro" id="IPR036366">
    <property type="entry name" value="PGBDSf"/>
</dbReference>
<dbReference type="InterPro" id="IPR038063">
    <property type="entry name" value="Transpep_catalytic_dom"/>
</dbReference>
<keyword evidence="3" id="KW-0328">Glycosyltransferase</keyword>
<feature type="active site" description="Proton donor/acceptor" evidence="9">
    <location>
        <position position="99"/>
    </location>
</feature>
<dbReference type="EMBL" id="DVFJ01000015">
    <property type="protein sequence ID" value="HIQ71603.1"/>
    <property type="molecule type" value="Genomic_DNA"/>
</dbReference>
<dbReference type="GO" id="GO:0071972">
    <property type="term" value="F:peptidoglycan L,D-transpeptidase activity"/>
    <property type="evidence" value="ECO:0007669"/>
    <property type="project" value="TreeGrafter"/>
</dbReference>
<protein>
    <submittedName>
        <fullName evidence="12">L,D-transpeptidase family protein</fullName>
    </submittedName>
</protein>
<comment type="pathway">
    <text evidence="1 9">Cell wall biogenesis; peptidoglycan biosynthesis.</text>
</comment>
<feature type="active site" description="Nucleophile" evidence="9">
    <location>
        <position position="115"/>
    </location>
</feature>
<keyword evidence="7 9" id="KW-0573">Peptidoglycan synthesis</keyword>
<evidence type="ECO:0000256" key="9">
    <source>
        <dbReference type="PROSITE-ProRule" id="PRU01373"/>
    </source>
</evidence>
<dbReference type="InterPro" id="IPR036365">
    <property type="entry name" value="PGBD-like_sf"/>
</dbReference>
<name>A0A9D0Z9T7_9FIRM</name>
<comment type="caution">
    <text evidence="12">The sequence shown here is derived from an EMBL/GenBank/DDBJ whole genome shotgun (WGS) entry which is preliminary data.</text>
</comment>
<reference evidence="12" key="1">
    <citation type="submission" date="2020-10" db="EMBL/GenBank/DDBJ databases">
        <authorList>
            <person name="Gilroy R."/>
        </authorList>
    </citation>
    <scope>NUCLEOTIDE SEQUENCE</scope>
    <source>
        <strain evidence="12">ChiSxjej2B14-6234</strain>
    </source>
</reference>
<evidence type="ECO:0000256" key="10">
    <source>
        <dbReference type="SAM" id="SignalP"/>
    </source>
</evidence>
<dbReference type="GO" id="GO:0071555">
    <property type="term" value="P:cell wall organization"/>
    <property type="evidence" value="ECO:0007669"/>
    <property type="project" value="UniProtKB-UniRule"/>
</dbReference>
<dbReference type="GO" id="GO:0016757">
    <property type="term" value="F:glycosyltransferase activity"/>
    <property type="evidence" value="ECO:0007669"/>
    <property type="project" value="UniProtKB-KW"/>
</dbReference>
<dbReference type="SUPFAM" id="SSF47090">
    <property type="entry name" value="PGBD-like"/>
    <property type="match status" value="1"/>
</dbReference>
<evidence type="ECO:0000259" key="11">
    <source>
        <dbReference type="PROSITE" id="PS52029"/>
    </source>
</evidence>
<dbReference type="GO" id="GO:0005576">
    <property type="term" value="C:extracellular region"/>
    <property type="evidence" value="ECO:0007669"/>
    <property type="project" value="TreeGrafter"/>
</dbReference>
<evidence type="ECO:0000256" key="3">
    <source>
        <dbReference type="ARBA" id="ARBA00022676"/>
    </source>
</evidence>
<evidence type="ECO:0000256" key="6">
    <source>
        <dbReference type="ARBA" id="ARBA00022960"/>
    </source>
</evidence>
<dbReference type="InterPro" id="IPR050979">
    <property type="entry name" value="LD-transpeptidase"/>
</dbReference>
<feature type="domain" description="L,D-TPase catalytic" evidence="11">
    <location>
        <begin position="30"/>
        <end position="139"/>
    </location>
</feature>
<keyword evidence="5" id="KW-0378">Hydrolase</keyword>
<evidence type="ECO:0000313" key="13">
    <source>
        <dbReference type="Proteomes" id="UP000886887"/>
    </source>
</evidence>
<evidence type="ECO:0000256" key="4">
    <source>
        <dbReference type="ARBA" id="ARBA00022679"/>
    </source>
</evidence>
<gene>
    <name evidence="12" type="ORF">IAB73_05275</name>
</gene>
<dbReference type="CDD" id="cd16913">
    <property type="entry name" value="YkuD_like"/>
    <property type="match status" value="1"/>
</dbReference>
<dbReference type="Gene3D" id="2.40.440.10">
    <property type="entry name" value="L,D-transpeptidase catalytic domain-like"/>
    <property type="match status" value="1"/>
</dbReference>
<dbReference type="GO" id="GO:0018104">
    <property type="term" value="P:peptidoglycan-protein cross-linking"/>
    <property type="evidence" value="ECO:0007669"/>
    <property type="project" value="TreeGrafter"/>
</dbReference>
<proteinExistence type="inferred from homology"/>
<dbReference type="Gene3D" id="1.10.101.10">
    <property type="entry name" value="PGBD-like superfamily/PGBD"/>
    <property type="match status" value="1"/>
</dbReference>
<dbReference type="InterPro" id="IPR002477">
    <property type="entry name" value="Peptidoglycan-bd-like"/>
</dbReference>
<dbReference type="PROSITE" id="PS52029">
    <property type="entry name" value="LD_TPASE"/>
    <property type="match status" value="1"/>
</dbReference>
<dbReference type="Pfam" id="PF01471">
    <property type="entry name" value="PG_binding_1"/>
    <property type="match status" value="1"/>
</dbReference>
<reference evidence="12" key="2">
    <citation type="journal article" date="2021" name="PeerJ">
        <title>Extensive microbial diversity within the chicken gut microbiome revealed by metagenomics and culture.</title>
        <authorList>
            <person name="Gilroy R."/>
            <person name="Ravi A."/>
            <person name="Getino M."/>
            <person name="Pursley I."/>
            <person name="Horton D.L."/>
            <person name="Alikhan N.F."/>
            <person name="Baker D."/>
            <person name="Gharbi K."/>
            <person name="Hall N."/>
            <person name="Watson M."/>
            <person name="Adriaenssens E.M."/>
            <person name="Foster-Nyarko E."/>
            <person name="Jarju S."/>
            <person name="Secka A."/>
            <person name="Antonio M."/>
            <person name="Oren A."/>
            <person name="Chaudhuri R.R."/>
            <person name="La Ragione R."/>
            <person name="Hildebrand F."/>
            <person name="Pallen M.J."/>
        </authorList>
    </citation>
    <scope>NUCLEOTIDE SEQUENCE</scope>
    <source>
        <strain evidence="12">ChiSxjej2B14-6234</strain>
    </source>
</reference>
<evidence type="ECO:0000256" key="8">
    <source>
        <dbReference type="ARBA" id="ARBA00023316"/>
    </source>
</evidence>
<dbReference type="PANTHER" id="PTHR30582:SF24">
    <property type="entry name" value="L,D-TRANSPEPTIDASE ERFK_SRFK-RELATED"/>
    <property type="match status" value="1"/>
</dbReference>
<dbReference type="SUPFAM" id="SSF141523">
    <property type="entry name" value="L,D-transpeptidase catalytic domain-like"/>
    <property type="match status" value="1"/>
</dbReference>
<evidence type="ECO:0000256" key="2">
    <source>
        <dbReference type="ARBA" id="ARBA00005992"/>
    </source>
</evidence>
<dbReference type="GO" id="GO:0008360">
    <property type="term" value="P:regulation of cell shape"/>
    <property type="evidence" value="ECO:0007669"/>
    <property type="project" value="UniProtKB-UniRule"/>
</dbReference>
<organism evidence="12 13">
    <name type="scientific">Candidatus Onthenecus intestinigallinarum</name>
    <dbReference type="NCBI Taxonomy" id="2840875"/>
    <lineage>
        <taxon>Bacteria</taxon>
        <taxon>Bacillati</taxon>
        <taxon>Bacillota</taxon>
        <taxon>Clostridia</taxon>
        <taxon>Eubacteriales</taxon>
        <taxon>Candidatus Onthenecus</taxon>
    </lineage>
</organism>
<feature type="signal peptide" evidence="10">
    <location>
        <begin position="1"/>
        <end position="23"/>
    </location>
</feature>
<dbReference type="Proteomes" id="UP000886887">
    <property type="component" value="Unassembled WGS sequence"/>
</dbReference>
<evidence type="ECO:0000256" key="7">
    <source>
        <dbReference type="ARBA" id="ARBA00022984"/>
    </source>
</evidence>
<feature type="chain" id="PRO_5038381540" evidence="10">
    <location>
        <begin position="24"/>
        <end position="220"/>
    </location>
</feature>
<dbReference type="Pfam" id="PF03734">
    <property type="entry name" value="YkuD"/>
    <property type="match status" value="1"/>
</dbReference>
<dbReference type="AlphaFoldDB" id="A0A9D0Z9T7"/>
<evidence type="ECO:0000313" key="12">
    <source>
        <dbReference type="EMBL" id="HIQ71603.1"/>
    </source>
</evidence>
<evidence type="ECO:0000256" key="1">
    <source>
        <dbReference type="ARBA" id="ARBA00004752"/>
    </source>
</evidence>
<keyword evidence="4" id="KW-0808">Transferase</keyword>
<dbReference type="PANTHER" id="PTHR30582">
    <property type="entry name" value="L,D-TRANSPEPTIDASE"/>
    <property type="match status" value="1"/>
</dbReference>